<reference evidence="1" key="2">
    <citation type="journal article" date="2015" name="Data Brief">
        <title>Shoot transcriptome of the giant reed, Arundo donax.</title>
        <authorList>
            <person name="Barrero R.A."/>
            <person name="Guerrero F.D."/>
            <person name="Moolhuijzen P."/>
            <person name="Goolsby J.A."/>
            <person name="Tidwell J."/>
            <person name="Bellgard S.E."/>
            <person name="Bellgard M.I."/>
        </authorList>
    </citation>
    <scope>NUCLEOTIDE SEQUENCE</scope>
    <source>
        <tissue evidence="1">Shoot tissue taken approximately 20 cm above the soil surface</tissue>
    </source>
</reference>
<accession>A0A0A8YU98</accession>
<protein>
    <submittedName>
        <fullName evidence="1">Uncharacterized protein</fullName>
    </submittedName>
</protein>
<organism evidence="1">
    <name type="scientific">Arundo donax</name>
    <name type="common">Giant reed</name>
    <name type="synonym">Donax arundinaceus</name>
    <dbReference type="NCBI Taxonomy" id="35708"/>
    <lineage>
        <taxon>Eukaryota</taxon>
        <taxon>Viridiplantae</taxon>
        <taxon>Streptophyta</taxon>
        <taxon>Embryophyta</taxon>
        <taxon>Tracheophyta</taxon>
        <taxon>Spermatophyta</taxon>
        <taxon>Magnoliopsida</taxon>
        <taxon>Liliopsida</taxon>
        <taxon>Poales</taxon>
        <taxon>Poaceae</taxon>
        <taxon>PACMAD clade</taxon>
        <taxon>Arundinoideae</taxon>
        <taxon>Arundineae</taxon>
        <taxon>Arundo</taxon>
    </lineage>
</organism>
<name>A0A0A8YU98_ARUDO</name>
<reference evidence="1" key="1">
    <citation type="submission" date="2014-09" db="EMBL/GenBank/DDBJ databases">
        <authorList>
            <person name="Magalhaes I.L.F."/>
            <person name="Oliveira U."/>
            <person name="Santos F.R."/>
            <person name="Vidigal T.H.D.A."/>
            <person name="Brescovit A.D."/>
            <person name="Santos A.J."/>
        </authorList>
    </citation>
    <scope>NUCLEOTIDE SEQUENCE</scope>
    <source>
        <tissue evidence="1">Shoot tissue taken approximately 20 cm above the soil surface</tissue>
    </source>
</reference>
<dbReference type="EMBL" id="GBRH01267231">
    <property type="protein sequence ID" value="JAD30664.1"/>
    <property type="molecule type" value="Transcribed_RNA"/>
</dbReference>
<proteinExistence type="predicted"/>
<sequence>MNLSFDGDLHRGGVQTCFCVLICSKLMHQNVRRTKSYSHFLSLHQLDIANHNCALLLIIPHCNQFAPIVRRLEVVLSMDY</sequence>
<dbReference type="AlphaFoldDB" id="A0A0A8YU98"/>
<evidence type="ECO:0000313" key="1">
    <source>
        <dbReference type="EMBL" id="JAD30664.1"/>
    </source>
</evidence>